<evidence type="ECO:0000256" key="1">
    <source>
        <dbReference type="SAM" id="SignalP"/>
    </source>
</evidence>
<comment type="caution">
    <text evidence="2">The sequence shown here is derived from an EMBL/GenBank/DDBJ whole genome shotgun (WGS) entry which is preliminary data.</text>
</comment>
<proteinExistence type="predicted"/>
<organism evidence="2 3">
    <name type="scientific">Variovorax robiniae</name>
    <dbReference type="NCBI Taxonomy" id="1836199"/>
    <lineage>
        <taxon>Bacteria</taxon>
        <taxon>Pseudomonadati</taxon>
        <taxon>Pseudomonadota</taxon>
        <taxon>Betaproteobacteria</taxon>
        <taxon>Burkholderiales</taxon>
        <taxon>Comamonadaceae</taxon>
        <taxon>Variovorax</taxon>
    </lineage>
</organism>
<dbReference type="RefSeq" id="WP_340337775.1">
    <property type="nucleotide sequence ID" value="NZ_JBBKZS010000012.1"/>
</dbReference>
<accession>A0ABU8XCZ1</accession>
<keyword evidence="3" id="KW-1185">Reference proteome</keyword>
<reference evidence="2 3" key="1">
    <citation type="submission" date="2024-03" db="EMBL/GenBank/DDBJ databases">
        <title>Novel species of the genus Variovorax.</title>
        <authorList>
            <person name="Liu Q."/>
            <person name="Xin Y.-H."/>
        </authorList>
    </citation>
    <scope>NUCLEOTIDE SEQUENCE [LARGE SCALE GENOMIC DNA]</scope>
    <source>
        <strain evidence="2 3">KACC 18901</strain>
    </source>
</reference>
<name>A0ABU8XCZ1_9BURK</name>
<feature type="chain" id="PRO_5046591847" evidence="1">
    <location>
        <begin position="30"/>
        <end position="437"/>
    </location>
</feature>
<gene>
    <name evidence="2" type="ORF">WKW79_24240</name>
</gene>
<evidence type="ECO:0000313" key="3">
    <source>
        <dbReference type="Proteomes" id="UP001367030"/>
    </source>
</evidence>
<sequence>MNAIEAAARAGAAWGVALACVAVVPSALADAVEDGFTDFSVCDAGFFRTLNRDAATWSAHMPLETRGDRSWPKMPERKQAGLIEVAFRPPVGIEGLKAVSYFDEAADLGSAGLSWRWGFLVEGDVDAVYNKLGPWVYQGGRLRAMDAGGYARTEIKVLGFRWLPVDTPARTPPGFSRTERTLRIERDGKNSRLTRVSCGLQGAVDAELLKEVRPDIDAAGYPVQLRPALFDEVQVPAEVRASLDAARAGKGLWTPKFDKLRYTVVARSPKHDKETTYTVEVEAQPDGLLRTRETFDPSFHVQRLGLAGLVPLKTRLNGLSDGRVQLVGGLAMSLPARLAPGEAIEISTDQSDVPARSGDARQKTITICNVRQAYAAGTIHPSIPGRAIGLWCRSSDPGADTEERAFLEDLGLVVGLGSRSDSSGAGSVRIVDFGVER</sequence>
<evidence type="ECO:0000313" key="2">
    <source>
        <dbReference type="EMBL" id="MEJ8857703.1"/>
    </source>
</evidence>
<keyword evidence="1" id="KW-0732">Signal</keyword>
<dbReference type="Proteomes" id="UP001367030">
    <property type="component" value="Unassembled WGS sequence"/>
</dbReference>
<protein>
    <submittedName>
        <fullName evidence="2">Uncharacterized protein</fullName>
    </submittedName>
</protein>
<dbReference type="EMBL" id="JBBKZS010000012">
    <property type="protein sequence ID" value="MEJ8857703.1"/>
    <property type="molecule type" value="Genomic_DNA"/>
</dbReference>
<feature type="signal peptide" evidence="1">
    <location>
        <begin position="1"/>
        <end position="29"/>
    </location>
</feature>